<reference evidence="1" key="1">
    <citation type="journal article" date="2022" name="Plant J.">
        <title>Strategies of tolerance reflected in two North American maple genomes.</title>
        <authorList>
            <person name="McEvoy S.L."/>
            <person name="Sezen U.U."/>
            <person name="Trouern-Trend A."/>
            <person name="McMahon S.M."/>
            <person name="Schaberg P.G."/>
            <person name="Yang J."/>
            <person name="Wegrzyn J.L."/>
            <person name="Swenson N.G."/>
        </authorList>
    </citation>
    <scope>NUCLEOTIDE SEQUENCE</scope>
    <source>
        <strain evidence="1">NS2018</strain>
    </source>
</reference>
<evidence type="ECO:0008006" key="3">
    <source>
        <dbReference type="Google" id="ProtNLM"/>
    </source>
</evidence>
<evidence type="ECO:0000313" key="1">
    <source>
        <dbReference type="EMBL" id="KAK0585464.1"/>
    </source>
</evidence>
<name>A0AA39SAK9_ACESA</name>
<dbReference type="EMBL" id="JAUESC010000383">
    <property type="protein sequence ID" value="KAK0585464.1"/>
    <property type="molecule type" value="Genomic_DNA"/>
</dbReference>
<dbReference type="PANTHER" id="PTHR31973:SF199">
    <property type="entry name" value="SWIM-TYPE DOMAIN-CONTAINING PROTEIN"/>
    <property type="match status" value="1"/>
</dbReference>
<evidence type="ECO:0000313" key="2">
    <source>
        <dbReference type="Proteomes" id="UP001168877"/>
    </source>
</evidence>
<comment type="caution">
    <text evidence="1">The sequence shown here is derived from an EMBL/GenBank/DDBJ whole genome shotgun (WGS) entry which is preliminary data.</text>
</comment>
<reference evidence="1" key="2">
    <citation type="submission" date="2023-06" db="EMBL/GenBank/DDBJ databases">
        <authorList>
            <person name="Swenson N.G."/>
            <person name="Wegrzyn J.L."/>
            <person name="Mcevoy S.L."/>
        </authorList>
    </citation>
    <scope>NUCLEOTIDE SEQUENCE</scope>
    <source>
        <strain evidence="1">NS2018</strain>
        <tissue evidence="1">Leaf</tissue>
    </source>
</reference>
<sequence>MCFKDKLVNSKVIAKKYVGQWRANPDWNFARLSQQLRTETSMDASLWQYYCDKNVARDMILGSVKEQYSKLWEYSAELRMMNPRSLVIMKCSEEAIGENPRFERLYICMAVLKEGWKEGYMPILVLDSCFIKGYHIGQLLTAIEVDLNNQMYIVVYALVEFECKETWFWILELLAADLELNNSHWIMWITD</sequence>
<gene>
    <name evidence="1" type="ORF">LWI29_028919</name>
</gene>
<dbReference type="AlphaFoldDB" id="A0AA39SAK9"/>
<protein>
    <recommendedName>
        <fullName evidence="3">MULE transposase domain-containing protein</fullName>
    </recommendedName>
</protein>
<proteinExistence type="predicted"/>
<dbReference type="Proteomes" id="UP001168877">
    <property type="component" value="Unassembled WGS sequence"/>
</dbReference>
<dbReference type="PANTHER" id="PTHR31973">
    <property type="entry name" value="POLYPROTEIN, PUTATIVE-RELATED"/>
    <property type="match status" value="1"/>
</dbReference>
<accession>A0AA39SAK9</accession>
<organism evidence="1 2">
    <name type="scientific">Acer saccharum</name>
    <name type="common">Sugar maple</name>
    <dbReference type="NCBI Taxonomy" id="4024"/>
    <lineage>
        <taxon>Eukaryota</taxon>
        <taxon>Viridiplantae</taxon>
        <taxon>Streptophyta</taxon>
        <taxon>Embryophyta</taxon>
        <taxon>Tracheophyta</taxon>
        <taxon>Spermatophyta</taxon>
        <taxon>Magnoliopsida</taxon>
        <taxon>eudicotyledons</taxon>
        <taxon>Gunneridae</taxon>
        <taxon>Pentapetalae</taxon>
        <taxon>rosids</taxon>
        <taxon>malvids</taxon>
        <taxon>Sapindales</taxon>
        <taxon>Sapindaceae</taxon>
        <taxon>Hippocastanoideae</taxon>
        <taxon>Acereae</taxon>
        <taxon>Acer</taxon>
    </lineage>
</organism>
<keyword evidence="2" id="KW-1185">Reference proteome</keyword>